<dbReference type="EMBL" id="CM055097">
    <property type="protein sequence ID" value="KAJ7554194.1"/>
    <property type="molecule type" value="Genomic_DNA"/>
</dbReference>
<keyword evidence="2" id="KW-1185">Reference proteome</keyword>
<sequence>MDRRLLPPTPAFSVLLLLSSCLWQQLLLVSPFPSAGWDWIATLDRLDGSEFRQIAWPLVQISANAYRYPKQVAVEGWSVASQVLPLAPLHGGAHAVVYEEQAQAEEGRVHEGGAAAVTGKGKRVVLAFRGTDLSGDEGSIADMCADLILFGEDSRVVPMPTDCSKFSNETLDYFSQALNFTRKVIDAYPDSPLLLTGHSLGATLAILVSAALSDSCLLPVVAFSAGGPKNILSKHLLQLEADKQHKVFVISDEWDEVMRTSWKKQVGTFCYYETNIPVACEVCFWKKPLPPSKRHTSDDVKPFLMPKLFDKPLNSRSTFATSELEHFPQNVLLNSQFSSPINENIACLDCFFRTHYLKHVMGLVAAGTQPVCFHFQSLSAVEILKR</sequence>
<reference evidence="2" key="1">
    <citation type="journal article" date="2024" name="Proc. Natl. Acad. Sci. U.S.A.">
        <title>Extraordinary preservation of gene collinearity over three hundred million years revealed in homosporous lycophytes.</title>
        <authorList>
            <person name="Li C."/>
            <person name="Wickell D."/>
            <person name="Kuo L.Y."/>
            <person name="Chen X."/>
            <person name="Nie B."/>
            <person name="Liao X."/>
            <person name="Peng D."/>
            <person name="Ji J."/>
            <person name="Jenkins J."/>
            <person name="Williams M."/>
            <person name="Shu S."/>
            <person name="Plott C."/>
            <person name="Barry K."/>
            <person name="Rajasekar S."/>
            <person name="Grimwood J."/>
            <person name="Han X."/>
            <person name="Sun S."/>
            <person name="Hou Z."/>
            <person name="He W."/>
            <person name="Dai G."/>
            <person name="Sun C."/>
            <person name="Schmutz J."/>
            <person name="Leebens-Mack J.H."/>
            <person name="Li F.W."/>
            <person name="Wang L."/>
        </authorList>
    </citation>
    <scope>NUCLEOTIDE SEQUENCE [LARGE SCALE GENOMIC DNA]</scope>
    <source>
        <strain evidence="2">cv. PW_Plant_1</strain>
    </source>
</reference>
<protein>
    <submittedName>
        <fullName evidence="1">Uncharacterized protein</fullName>
    </submittedName>
</protein>
<dbReference type="Proteomes" id="UP001162992">
    <property type="component" value="Chromosome 6"/>
</dbReference>
<comment type="caution">
    <text evidence="1">The sequence shown here is derived from an EMBL/GenBank/DDBJ whole genome shotgun (WGS) entry which is preliminary data.</text>
</comment>
<proteinExistence type="predicted"/>
<evidence type="ECO:0000313" key="1">
    <source>
        <dbReference type="EMBL" id="KAJ7554194.1"/>
    </source>
</evidence>
<organism evidence="1 2">
    <name type="scientific">Diphasiastrum complanatum</name>
    <name type="common">Issler's clubmoss</name>
    <name type="synonym">Lycopodium complanatum</name>
    <dbReference type="NCBI Taxonomy" id="34168"/>
    <lineage>
        <taxon>Eukaryota</taxon>
        <taxon>Viridiplantae</taxon>
        <taxon>Streptophyta</taxon>
        <taxon>Embryophyta</taxon>
        <taxon>Tracheophyta</taxon>
        <taxon>Lycopodiopsida</taxon>
        <taxon>Lycopodiales</taxon>
        <taxon>Lycopodiaceae</taxon>
        <taxon>Lycopodioideae</taxon>
        <taxon>Diphasiastrum</taxon>
    </lineage>
</organism>
<accession>A0ACC2DIW5</accession>
<gene>
    <name evidence="1" type="ORF">O6H91_06G130200</name>
</gene>
<name>A0ACC2DIW5_DIPCM</name>
<evidence type="ECO:0000313" key="2">
    <source>
        <dbReference type="Proteomes" id="UP001162992"/>
    </source>
</evidence>